<evidence type="ECO:0000256" key="4">
    <source>
        <dbReference type="ARBA" id="ARBA00022989"/>
    </source>
</evidence>
<evidence type="ECO:0000313" key="8">
    <source>
        <dbReference type="Proteomes" id="UP001258017"/>
    </source>
</evidence>
<sequence length="254" mass="28285">MPNYVTFLSDFMMFVYSSMFITFGLFLIIFCDTTLSKCNNISTSSCIVLDEEAKKLINLIPKKSSKPEVHHMFYVDPSTSVPGKIAENKTKSTTEENGSLCAITSLETKPIDLGIVEWMNLSSKSGCKNISIPTVSGNFNSSTYVDCCTKYNIQYIPDTNQAAIYKIQQLQALTVLKKQLLSNGLSTGSTLVILLFVFSGLYFIGGAILLKFLRGATGWEVLPNHKFWCDLPSLIRDGIAFTFNCCRADSYERI</sequence>
<keyword evidence="2 6" id="KW-0812">Transmembrane</keyword>
<dbReference type="Pfam" id="PF09451">
    <property type="entry name" value="ATG27"/>
    <property type="match status" value="1"/>
</dbReference>
<organism evidence="7 8">
    <name type="scientific">Odynerus spinipes</name>
    <dbReference type="NCBI Taxonomy" id="1348599"/>
    <lineage>
        <taxon>Eukaryota</taxon>
        <taxon>Metazoa</taxon>
        <taxon>Ecdysozoa</taxon>
        <taxon>Arthropoda</taxon>
        <taxon>Hexapoda</taxon>
        <taxon>Insecta</taxon>
        <taxon>Pterygota</taxon>
        <taxon>Neoptera</taxon>
        <taxon>Endopterygota</taxon>
        <taxon>Hymenoptera</taxon>
        <taxon>Apocrita</taxon>
        <taxon>Aculeata</taxon>
        <taxon>Vespoidea</taxon>
        <taxon>Vespidae</taxon>
        <taxon>Eumeninae</taxon>
        <taxon>Odynerus</taxon>
    </lineage>
</organism>
<keyword evidence="4 6" id="KW-1133">Transmembrane helix</keyword>
<evidence type="ECO:0000256" key="5">
    <source>
        <dbReference type="ARBA" id="ARBA00023136"/>
    </source>
</evidence>
<name>A0AAD9VNR0_9HYME</name>
<dbReference type="PANTHER" id="PTHR15071:SF0">
    <property type="entry name" value="MANNOSE 6-PHOSPHATE RECEPTOR-LIKE PROTEIN 1"/>
    <property type="match status" value="1"/>
</dbReference>
<comment type="caution">
    <text evidence="7">The sequence shown here is derived from an EMBL/GenBank/DDBJ whole genome shotgun (WGS) entry which is preliminary data.</text>
</comment>
<dbReference type="PANTHER" id="PTHR15071">
    <property type="entry name" value="MANNOSE-6-PHOSPHATE RECEPTOR FAMILY MEMBER"/>
    <property type="match status" value="1"/>
</dbReference>
<gene>
    <name evidence="7" type="ORF">KPH14_005072</name>
</gene>
<evidence type="ECO:0008006" key="9">
    <source>
        <dbReference type="Google" id="ProtNLM"/>
    </source>
</evidence>
<evidence type="ECO:0000256" key="1">
    <source>
        <dbReference type="ARBA" id="ARBA00004167"/>
    </source>
</evidence>
<dbReference type="EMBL" id="JAIFRP010000039">
    <property type="protein sequence ID" value="KAK2581388.1"/>
    <property type="molecule type" value="Genomic_DNA"/>
</dbReference>
<evidence type="ECO:0000313" key="7">
    <source>
        <dbReference type="EMBL" id="KAK2581388.1"/>
    </source>
</evidence>
<dbReference type="AlphaFoldDB" id="A0AAD9VNR0"/>
<keyword evidence="5 6" id="KW-0472">Membrane</keyword>
<feature type="transmembrane region" description="Helical" evidence="6">
    <location>
        <begin position="191"/>
        <end position="213"/>
    </location>
</feature>
<evidence type="ECO:0000256" key="2">
    <source>
        <dbReference type="ARBA" id="ARBA00022692"/>
    </source>
</evidence>
<dbReference type="Proteomes" id="UP001258017">
    <property type="component" value="Unassembled WGS sequence"/>
</dbReference>
<evidence type="ECO:0000256" key="3">
    <source>
        <dbReference type="ARBA" id="ARBA00022729"/>
    </source>
</evidence>
<dbReference type="InterPro" id="IPR018939">
    <property type="entry name" value="Autophagy-rel_prot_27"/>
</dbReference>
<reference evidence="7" key="2">
    <citation type="journal article" date="2023" name="Commun. Biol.">
        <title>Intrasexual cuticular hydrocarbon dimorphism in a wasp sheds light on hydrocarbon biosynthesis genes in Hymenoptera.</title>
        <authorList>
            <person name="Moris V.C."/>
            <person name="Podsiadlowski L."/>
            <person name="Martin S."/>
            <person name="Oeyen J.P."/>
            <person name="Donath A."/>
            <person name="Petersen M."/>
            <person name="Wilbrandt J."/>
            <person name="Misof B."/>
            <person name="Liedtke D."/>
            <person name="Thamm M."/>
            <person name="Scheiner R."/>
            <person name="Schmitt T."/>
            <person name="Niehuis O."/>
        </authorList>
    </citation>
    <scope>NUCLEOTIDE SEQUENCE</scope>
    <source>
        <strain evidence="7">GBR_01_08_01A</strain>
    </source>
</reference>
<accession>A0AAD9VNR0</accession>
<feature type="transmembrane region" description="Helical" evidence="6">
    <location>
        <begin position="12"/>
        <end position="31"/>
    </location>
</feature>
<dbReference type="GO" id="GO:0005802">
    <property type="term" value="C:trans-Golgi network"/>
    <property type="evidence" value="ECO:0007669"/>
    <property type="project" value="TreeGrafter"/>
</dbReference>
<keyword evidence="8" id="KW-1185">Reference proteome</keyword>
<keyword evidence="3" id="KW-0732">Signal</keyword>
<evidence type="ECO:0000256" key="6">
    <source>
        <dbReference type="SAM" id="Phobius"/>
    </source>
</evidence>
<dbReference type="GO" id="GO:0000139">
    <property type="term" value="C:Golgi membrane"/>
    <property type="evidence" value="ECO:0007669"/>
    <property type="project" value="UniProtKB-SubCell"/>
</dbReference>
<comment type="subcellular location">
    <subcellularLocation>
        <location evidence="1">Membrane</location>
        <topology evidence="1">Single-pass membrane protein</topology>
    </subcellularLocation>
</comment>
<protein>
    <recommendedName>
        <fullName evidence="9">Cation-dependent mannose-6-phosphate receptor</fullName>
    </recommendedName>
</protein>
<reference evidence="7" key="1">
    <citation type="submission" date="2021-08" db="EMBL/GenBank/DDBJ databases">
        <authorList>
            <person name="Misof B."/>
            <person name="Oliver O."/>
            <person name="Podsiadlowski L."/>
            <person name="Donath A."/>
            <person name="Peters R."/>
            <person name="Mayer C."/>
            <person name="Rust J."/>
            <person name="Gunkel S."/>
            <person name="Lesny P."/>
            <person name="Martin S."/>
            <person name="Oeyen J.P."/>
            <person name="Petersen M."/>
            <person name="Panagiotis P."/>
            <person name="Wilbrandt J."/>
            <person name="Tanja T."/>
        </authorList>
    </citation>
    <scope>NUCLEOTIDE SEQUENCE</scope>
    <source>
        <strain evidence="7">GBR_01_08_01A</strain>
        <tissue evidence="7">Thorax + abdomen</tissue>
    </source>
</reference>
<proteinExistence type="predicted"/>